<organism evidence="1">
    <name type="scientific">marine sediment metagenome</name>
    <dbReference type="NCBI Taxonomy" id="412755"/>
    <lineage>
        <taxon>unclassified sequences</taxon>
        <taxon>metagenomes</taxon>
        <taxon>ecological metagenomes</taxon>
    </lineage>
</organism>
<dbReference type="EMBL" id="BARW01030579">
    <property type="protein sequence ID" value="GAJ07466.1"/>
    <property type="molecule type" value="Genomic_DNA"/>
</dbReference>
<gene>
    <name evidence="1" type="ORF">S12H4_48855</name>
</gene>
<feature type="non-terminal residue" evidence="1">
    <location>
        <position position="120"/>
    </location>
</feature>
<dbReference type="AlphaFoldDB" id="X1V5Q2"/>
<name>X1V5Q2_9ZZZZ</name>
<reference evidence="1" key="1">
    <citation type="journal article" date="2014" name="Front. Microbiol.">
        <title>High frequency of phylogenetically diverse reductive dehalogenase-homologous genes in deep subseafloor sedimentary metagenomes.</title>
        <authorList>
            <person name="Kawai M."/>
            <person name="Futagami T."/>
            <person name="Toyoda A."/>
            <person name="Takaki Y."/>
            <person name="Nishi S."/>
            <person name="Hori S."/>
            <person name="Arai W."/>
            <person name="Tsubouchi T."/>
            <person name="Morono Y."/>
            <person name="Uchiyama I."/>
            <person name="Ito T."/>
            <person name="Fujiyama A."/>
            <person name="Inagaki F."/>
            <person name="Takami H."/>
        </authorList>
    </citation>
    <scope>NUCLEOTIDE SEQUENCE</scope>
    <source>
        <strain evidence="1">Expedition CK06-06</strain>
    </source>
</reference>
<protein>
    <submittedName>
        <fullName evidence="1">Uncharacterized protein</fullName>
    </submittedName>
</protein>
<accession>X1V5Q2</accession>
<evidence type="ECO:0000313" key="1">
    <source>
        <dbReference type="EMBL" id="GAJ07466.1"/>
    </source>
</evidence>
<sequence>MASYFPMVKNSAQRIVFPILDADGDPVSSAAGLDSERSLDGGAFADCTAEATEIGSSGIYYLDLAVGETNGDVVCIQVKTSTSGAKTTVLVFYTSTQSLNTIDAIVDAIKAKTDNLPADP</sequence>
<comment type="caution">
    <text evidence="1">The sequence shown here is derived from an EMBL/GenBank/DDBJ whole genome shotgun (WGS) entry which is preliminary data.</text>
</comment>
<proteinExistence type="predicted"/>